<dbReference type="Pfam" id="PF07081">
    <property type="entry name" value="DUF1349"/>
    <property type="match status" value="1"/>
</dbReference>
<dbReference type="PANTHER" id="PTHR35332:SF2">
    <property type="entry name" value="REGULATION OF ENOLASE PROTEIN 1"/>
    <property type="match status" value="1"/>
</dbReference>
<dbReference type="OrthoDB" id="9808724at2"/>
<sequence>MDFKWINESEITETDGRIEIYATEKSDFFCNHGADSEEGITPKTLCNAPFYYTQVSGDFVMRVKVSHDFKDTYDSASIMVMKDMTHWAKACFELTDFDTHAVVSVVTKEESDDANGCNIDDNTVWLQICRSGNSFAFHYSTDGENYYMMRYFTLPVDETSVKVGLLAQAPLGNGGKRIYENLIIERKTVKNIRMGK</sequence>
<dbReference type="AlphaFoldDB" id="A0A1I1USN4"/>
<evidence type="ECO:0000313" key="1">
    <source>
        <dbReference type="EMBL" id="SFD73842.1"/>
    </source>
</evidence>
<dbReference type="Gene3D" id="2.60.120.200">
    <property type="match status" value="1"/>
</dbReference>
<dbReference type="PANTHER" id="PTHR35332">
    <property type="entry name" value="REGULATION OF ENOLASE PROTEIN 1"/>
    <property type="match status" value="1"/>
</dbReference>
<dbReference type="Proteomes" id="UP000198855">
    <property type="component" value="Unassembled WGS sequence"/>
</dbReference>
<accession>A0A1I1USN4</accession>
<organism evidence="1 2">
    <name type="scientific">Paenibacillus catalpae</name>
    <dbReference type="NCBI Taxonomy" id="1045775"/>
    <lineage>
        <taxon>Bacteria</taxon>
        <taxon>Bacillati</taxon>
        <taxon>Bacillota</taxon>
        <taxon>Bacilli</taxon>
        <taxon>Bacillales</taxon>
        <taxon>Paenibacillaceae</taxon>
        <taxon>Paenibacillus</taxon>
    </lineage>
</organism>
<dbReference type="RefSeq" id="WP_091182090.1">
    <property type="nucleotide sequence ID" value="NZ_FOMT01000001.1"/>
</dbReference>
<dbReference type="InterPro" id="IPR009784">
    <property type="entry name" value="DUF1349"/>
</dbReference>
<dbReference type="EMBL" id="FOMT01000001">
    <property type="protein sequence ID" value="SFD73842.1"/>
    <property type="molecule type" value="Genomic_DNA"/>
</dbReference>
<gene>
    <name evidence="1" type="ORF">SAMN05216378_1209</name>
</gene>
<protein>
    <recommendedName>
        <fullName evidence="3">DUF1349 domain-containing protein</fullName>
    </recommendedName>
</protein>
<evidence type="ECO:0000313" key="2">
    <source>
        <dbReference type="Proteomes" id="UP000198855"/>
    </source>
</evidence>
<reference evidence="2" key="1">
    <citation type="submission" date="2016-10" db="EMBL/GenBank/DDBJ databases">
        <authorList>
            <person name="Varghese N."/>
            <person name="Submissions S."/>
        </authorList>
    </citation>
    <scope>NUCLEOTIDE SEQUENCE [LARGE SCALE GENOMIC DNA]</scope>
    <source>
        <strain evidence="2">CGMCC 1.10784</strain>
    </source>
</reference>
<dbReference type="SUPFAM" id="SSF49899">
    <property type="entry name" value="Concanavalin A-like lectins/glucanases"/>
    <property type="match status" value="1"/>
</dbReference>
<dbReference type="STRING" id="1045775.SAMN05216378_1209"/>
<dbReference type="InterPro" id="IPR013320">
    <property type="entry name" value="ConA-like_dom_sf"/>
</dbReference>
<evidence type="ECO:0008006" key="3">
    <source>
        <dbReference type="Google" id="ProtNLM"/>
    </source>
</evidence>
<name>A0A1I1USN4_9BACL</name>
<keyword evidence="2" id="KW-1185">Reference proteome</keyword>
<proteinExistence type="predicted"/>